<dbReference type="Proteomes" id="UP000316798">
    <property type="component" value="Chromosome"/>
</dbReference>
<protein>
    <submittedName>
        <fullName evidence="5">Response regulator</fullName>
    </submittedName>
</protein>
<evidence type="ECO:0000256" key="2">
    <source>
        <dbReference type="PROSITE-ProRule" id="PRU00169"/>
    </source>
</evidence>
<reference evidence="5 6" key="1">
    <citation type="submission" date="2019-01" db="EMBL/GenBank/DDBJ databases">
        <title>Genomic insights into a novel species Rhodoferax sp.</title>
        <authorList>
            <person name="Jin L."/>
        </authorList>
    </citation>
    <scope>NUCLEOTIDE SEQUENCE [LARGE SCALE GENOMIC DNA]</scope>
    <source>
        <strain evidence="5 6">CHu59-6-5</strain>
    </source>
</reference>
<dbReference type="AlphaFoldDB" id="A0A515DGD0"/>
<feature type="domain" description="Response regulatory" evidence="4">
    <location>
        <begin position="262"/>
        <end position="381"/>
    </location>
</feature>
<name>A0A515DGD0_9BURK</name>
<comment type="caution">
    <text evidence="2">Lacks conserved residue(s) required for the propagation of feature annotation.</text>
</comment>
<dbReference type="KEGG" id="rhf:EUB48_20565"/>
<dbReference type="EMBL" id="CP035503">
    <property type="protein sequence ID" value="QDL39449.1"/>
    <property type="molecule type" value="Genomic_DNA"/>
</dbReference>
<dbReference type="SMART" id="SM00448">
    <property type="entry name" value="REC"/>
    <property type="match status" value="1"/>
</dbReference>
<dbReference type="PROSITE" id="PS50110">
    <property type="entry name" value="RESPONSE_REGULATORY"/>
    <property type="match status" value="1"/>
</dbReference>
<dbReference type="PANTHER" id="PTHR44591:SF23">
    <property type="entry name" value="CHEY SUBFAMILY"/>
    <property type="match status" value="1"/>
</dbReference>
<evidence type="ECO:0000259" key="4">
    <source>
        <dbReference type="PROSITE" id="PS50110"/>
    </source>
</evidence>
<dbReference type="SUPFAM" id="SSF52172">
    <property type="entry name" value="CheY-like"/>
    <property type="match status" value="1"/>
</dbReference>
<gene>
    <name evidence="5" type="ORF">EUB48_20565</name>
</gene>
<proteinExistence type="predicted"/>
<keyword evidence="6" id="KW-1185">Reference proteome</keyword>
<dbReference type="InterPro" id="IPR050595">
    <property type="entry name" value="Bact_response_regulator"/>
</dbReference>
<dbReference type="GO" id="GO:0000160">
    <property type="term" value="P:phosphorelay signal transduction system"/>
    <property type="evidence" value="ECO:0007669"/>
    <property type="project" value="InterPro"/>
</dbReference>
<dbReference type="Gene3D" id="3.40.50.2300">
    <property type="match status" value="1"/>
</dbReference>
<evidence type="ECO:0000313" key="5">
    <source>
        <dbReference type="EMBL" id="QDL39449.1"/>
    </source>
</evidence>
<organism evidence="5 6">
    <name type="scientific">Rhodoferax sediminis</name>
    <dbReference type="NCBI Taxonomy" id="2509614"/>
    <lineage>
        <taxon>Bacteria</taxon>
        <taxon>Pseudomonadati</taxon>
        <taxon>Pseudomonadota</taxon>
        <taxon>Betaproteobacteria</taxon>
        <taxon>Burkholderiales</taxon>
        <taxon>Comamonadaceae</taxon>
        <taxon>Rhodoferax</taxon>
    </lineage>
</organism>
<keyword evidence="1" id="KW-0597">Phosphoprotein</keyword>
<dbReference type="PANTHER" id="PTHR44591">
    <property type="entry name" value="STRESS RESPONSE REGULATOR PROTEIN 1"/>
    <property type="match status" value="1"/>
</dbReference>
<evidence type="ECO:0000313" key="6">
    <source>
        <dbReference type="Proteomes" id="UP000316798"/>
    </source>
</evidence>
<dbReference type="InterPro" id="IPR011006">
    <property type="entry name" value="CheY-like_superfamily"/>
</dbReference>
<accession>A0A515DGD0</accession>
<sequence>MPQPLALVGFPPNELSAFNALFRLAARSGPGYVMVEQVQQAHIVVVNADDIDAVRRLWSSQPTARVLLIGQSDAGTGWPVQPRPIQLLAVLEAVRSLGAPAPAQHSRPAGFAPTMPFEPSTRPAAAYDGEALPGRTSDLRPAFAATEPFAPLEMPRAAPDSSGFQPTQPYVPGDELLATPAAGVPAAAPADAIDPASIALWREARRVNSPSAPVAAEPPPVPAAPVATPFVPAPPVPARAEVRQPAAERIDPAMSASPWGDDVLVVDGGDLSRRTLERHLQQHGFRADPVRSGAEAARQLATRSYRLVFVNEPVADMSVYQACRTVRRQKNANGTRPAVLLVLSNHSGWWDRLRARLAGCDACLVRPFDEVVLGGVMARFAAPRNKA</sequence>
<evidence type="ECO:0000256" key="1">
    <source>
        <dbReference type="ARBA" id="ARBA00022553"/>
    </source>
</evidence>
<dbReference type="InterPro" id="IPR001789">
    <property type="entry name" value="Sig_transdc_resp-reg_receiver"/>
</dbReference>
<evidence type="ECO:0000256" key="3">
    <source>
        <dbReference type="SAM" id="MobiDB-lite"/>
    </source>
</evidence>
<feature type="region of interest" description="Disordered" evidence="3">
    <location>
        <begin position="102"/>
        <end position="126"/>
    </location>
</feature>